<reference evidence="1" key="1">
    <citation type="journal article" date="2021" name="New Phytol.">
        <title>Evolutionary innovations through gain and loss of genes in the ectomycorrhizal Boletales.</title>
        <authorList>
            <person name="Wu G."/>
            <person name="Miyauchi S."/>
            <person name="Morin E."/>
            <person name="Kuo A."/>
            <person name="Drula E."/>
            <person name="Varga T."/>
            <person name="Kohler A."/>
            <person name="Feng B."/>
            <person name="Cao Y."/>
            <person name="Lipzen A."/>
            <person name="Daum C."/>
            <person name="Hundley H."/>
            <person name="Pangilinan J."/>
            <person name="Johnson J."/>
            <person name="Barry K."/>
            <person name="LaButti K."/>
            <person name="Ng V."/>
            <person name="Ahrendt S."/>
            <person name="Min B."/>
            <person name="Choi I.G."/>
            <person name="Park H."/>
            <person name="Plett J.M."/>
            <person name="Magnuson J."/>
            <person name="Spatafora J.W."/>
            <person name="Nagy L.G."/>
            <person name="Henrissat B."/>
            <person name="Grigoriev I.V."/>
            <person name="Yang Z.L."/>
            <person name="Xu J."/>
            <person name="Martin F.M."/>
        </authorList>
    </citation>
    <scope>NUCLEOTIDE SEQUENCE</scope>
    <source>
        <strain evidence="1">ATCC 28755</strain>
    </source>
</reference>
<name>A0ACB8A6L4_9AGAM</name>
<organism evidence="1 2">
    <name type="scientific">Hygrophoropsis aurantiaca</name>
    <dbReference type="NCBI Taxonomy" id="72124"/>
    <lineage>
        <taxon>Eukaryota</taxon>
        <taxon>Fungi</taxon>
        <taxon>Dikarya</taxon>
        <taxon>Basidiomycota</taxon>
        <taxon>Agaricomycotina</taxon>
        <taxon>Agaricomycetes</taxon>
        <taxon>Agaricomycetidae</taxon>
        <taxon>Boletales</taxon>
        <taxon>Coniophorineae</taxon>
        <taxon>Hygrophoropsidaceae</taxon>
        <taxon>Hygrophoropsis</taxon>
    </lineage>
</organism>
<comment type="caution">
    <text evidence="1">The sequence shown here is derived from an EMBL/GenBank/DDBJ whole genome shotgun (WGS) entry which is preliminary data.</text>
</comment>
<accession>A0ACB8A6L4</accession>
<keyword evidence="2" id="KW-1185">Reference proteome</keyword>
<sequence length="616" mass="66478">MTRTLKLQCAVVVVAALCVHATVASSEEYTEDLLLRPLRDGKVASTFTFTTLLHSSPDDAQHYTLFPLALGQILRAHAVTELHLSLNAGKWDYRQWHYPDHPAVATGAELWAWMPGTGADIDARWAGLRNSLAGLFCASLGSLDQRRTLAPTDAYQPLGDLPVFQYDTANGTTTSTTHHLRHATLPSENVCTENLTPFLKLLPCKDGASTHACSLARLLNPQRLFDADWHGMGVHVRWLGGGEHSEGTIELKLVVQAVLDPVRTSGGRRDWSLTSLFDRVLDGTCPVAGSSTVRVVLPSEDSGGMYRLSPEAETGDAQHPEVEAHARPTPLDVSMAWHTERVFEYPEYGYHGGDGNEYAHAPPTIHRFLHHTAQTHGVLTLSITNPARDALLRVGYLETLPALVVPWVSTLSAEVVSGKDGGMDGRGEYISDLVYHPSRALSPPPSSPPSSFWPSLASLTPSTSTLHSPSLLQATLTVPPNSTLRVQLALSKAFLRYTEHPPDAMRGWDLPGGVLFPRIHTPALLTDLPTPDFSMPYNVIILSCTLLTLVFGSVFNAVTRGWGIVDLSGGGEDNNSGSGVGGDKEMKDGEEEPKGGEERVIKGGDGEGEGGKGRGM</sequence>
<proteinExistence type="predicted"/>
<evidence type="ECO:0000313" key="2">
    <source>
        <dbReference type="Proteomes" id="UP000790377"/>
    </source>
</evidence>
<evidence type="ECO:0000313" key="1">
    <source>
        <dbReference type="EMBL" id="KAH7908372.1"/>
    </source>
</evidence>
<dbReference type="EMBL" id="MU267826">
    <property type="protein sequence ID" value="KAH7908372.1"/>
    <property type="molecule type" value="Genomic_DNA"/>
</dbReference>
<gene>
    <name evidence="1" type="ORF">BJ138DRAFT_1091369</name>
</gene>
<dbReference type="Proteomes" id="UP000790377">
    <property type="component" value="Unassembled WGS sequence"/>
</dbReference>
<protein>
    <submittedName>
        <fullName evidence="1">GPI transamidase component PIG-T</fullName>
    </submittedName>
</protein>